<dbReference type="Proteomes" id="UP000316360">
    <property type="component" value="Unassembled WGS sequence"/>
</dbReference>
<comment type="caution">
    <text evidence="1">The sequence shown here is derived from an EMBL/GenBank/DDBJ whole genome shotgun (WGS) entry which is preliminary data.</text>
</comment>
<reference evidence="1 2" key="1">
    <citation type="submission" date="2019-03" db="EMBL/GenBank/DDBJ databases">
        <title>Metabolic potential of uncultured bacteria and archaea associated with petroleum seepage in deep-sea sediments.</title>
        <authorList>
            <person name="Dong X."/>
            <person name="Hubert C."/>
        </authorList>
    </citation>
    <scope>NUCLEOTIDE SEQUENCE [LARGE SCALE GENOMIC DNA]</scope>
    <source>
        <strain evidence="1">E44_bin7</strain>
    </source>
</reference>
<gene>
    <name evidence="1" type="ORF">E3J84_03430</name>
</gene>
<proteinExistence type="predicted"/>
<evidence type="ECO:0008006" key="3">
    <source>
        <dbReference type="Google" id="ProtNLM"/>
    </source>
</evidence>
<evidence type="ECO:0000313" key="2">
    <source>
        <dbReference type="Proteomes" id="UP000316360"/>
    </source>
</evidence>
<name>A0A523RYY9_UNCAE</name>
<evidence type="ECO:0000313" key="1">
    <source>
        <dbReference type="EMBL" id="TET10987.1"/>
    </source>
</evidence>
<dbReference type="EMBL" id="SOKJ01000191">
    <property type="protein sequence ID" value="TET10987.1"/>
    <property type="molecule type" value="Genomic_DNA"/>
</dbReference>
<dbReference type="AlphaFoldDB" id="A0A523RYY9"/>
<sequence length="242" mass="27342">MLSLAVLIAVLSPGMGNSLAWSLDHANIRKAHTFRDSQSALTALRNLKWLRYLAVEDDSSSGGEVPGAPSENSAKGTITSTIETTYAVIYSYEGAKIPSYLIANFDRIFRIIANYFNLEMEEKKVVVWVMDYDTLQEIYPGQKSYPGGSPNTVAALYAPSFNYFFFTPRYMNDYYVAHELIHHFIDEYQEEVISGLPQVITQRNTTDLPLQDFISQHEEEIATELPKIIIRHNLASFALRGV</sequence>
<protein>
    <recommendedName>
        <fullName evidence="3">Peptidase MA-like domain-containing protein</fullName>
    </recommendedName>
</protein>
<accession>A0A523RYY9</accession>
<organism evidence="1 2">
    <name type="scientific">Aerophobetes bacterium</name>
    <dbReference type="NCBI Taxonomy" id="2030807"/>
    <lineage>
        <taxon>Bacteria</taxon>
        <taxon>Candidatus Aerophobota</taxon>
    </lineage>
</organism>